<protein>
    <submittedName>
        <fullName evidence="3">Transposase</fullName>
    </submittedName>
</protein>
<evidence type="ECO:0000313" key="4">
    <source>
        <dbReference type="Proteomes" id="UP000323337"/>
    </source>
</evidence>
<keyword evidence="1" id="KW-0238">DNA-binding</keyword>
<dbReference type="EMBL" id="VSIV01000347">
    <property type="protein sequence ID" value="TYB32475.1"/>
    <property type="molecule type" value="Genomic_DNA"/>
</dbReference>
<organism evidence="3 4">
    <name type="scientific">Flexistipes sinusarabici</name>
    <dbReference type="NCBI Taxonomy" id="2352"/>
    <lineage>
        <taxon>Bacteria</taxon>
        <taxon>Pseudomonadati</taxon>
        <taxon>Deferribacterota</taxon>
        <taxon>Deferribacteres</taxon>
        <taxon>Deferribacterales</taxon>
        <taxon>Flexistipitaceae</taxon>
        <taxon>Flexistipes</taxon>
    </lineage>
</organism>
<name>A0A5D0MKN4_FLESI</name>
<evidence type="ECO:0000259" key="2">
    <source>
        <dbReference type="Pfam" id="PF07282"/>
    </source>
</evidence>
<comment type="caution">
    <text evidence="3">The sequence shown here is derived from an EMBL/GenBank/DDBJ whole genome shotgun (WGS) entry which is preliminary data.</text>
</comment>
<evidence type="ECO:0000313" key="3">
    <source>
        <dbReference type="EMBL" id="TYB32475.1"/>
    </source>
</evidence>
<sequence length="165" mass="18748">MIKNVPSEFPTSHHLFMLIIISIRIDLLLNTVNNHVRFVALLDFCPIFIEAIQIFTTLLRYKSEWYGRALVTADRYYPSTKICHVCGYKNKTLQLSHRRWQCPECGIRHDRDINASINLRNIGLSRVGTTRINACGECHDGGMGKTSVYELSPVEAGSLAFYKAG</sequence>
<dbReference type="GO" id="GO:0003677">
    <property type="term" value="F:DNA binding"/>
    <property type="evidence" value="ECO:0007669"/>
    <property type="project" value="UniProtKB-KW"/>
</dbReference>
<evidence type="ECO:0000256" key="1">
    <source>
        <dbReference type="ARBA" id="ARBA00023125"/>
    </source>
</evidence>
<dbReference type="Pfam" id="PF07282">
    <property type="entry name" value="Cas12f1-like_TNB"/>
    <property type="match status" value="1"/>
</dbReference>
<dbReference type="Proteomes" id="UP000323337">
    <property type="component" value="Unassembled WGS sequence"/>
</dbReference>
<reference evidence="3 4" key="1">
    <citation type="submission" date="2019-08" db="EMBL/GenBank/DDBJ databases">
        <title>Genomic characterization of a novel candidate phylum (ARYD3) from a high temperature, high salinity tertiary oil reservoir in north central Oklahoma, USA.</title>
        <authorList>
            <person name="Youssef N.H."/>
            <person name="Yadav A."/>
            <person name="Elshahed M.S."/>
        </authorList>
    </citation>
    <scope>NUCLEOTIDE SEQUENCE [LARGE SCALE GENOMIC DNA]</scope>
    <source>
        <strain evidence="3">ARYD1</strain>
    </source>
</reference>
<accession>A0A5D0MKN4</accession>
<feature type="domain" description="Cas12f1-like TNB" evidence="2">
    <location>
        <begin position="55"/>
        <end position="119"/>
    </location>
</feature>
<gene>
    <name evidence="3" type="ORF">FXF49_11325</name>
</gene>
<proteinExistence type="predicted"/>
<dbReference type="InterPro" id="IPR010095">
    <property type="entry name" value="Cas12f1-like_TNB"/>
</dbReference>
<dbReference type="AlphaFoldDB" id="A0A5D0MKN4"/>